<proteinExistence type="predicted"/>
<gene>
    <name evidence="2" type="ORF">SKAU_G00323610</name>
</gene>
<dbReference type="Proteomes" id="UP001152622">
    <property type="component" value="Chromosome 14"/>
</dbReference>
<keyword evidence="3" id="KW-1185">Reference proteome</keyword>
<protein>
    <submittedName>
        <fullName evidence="2">Uncharacterized protein</fullName>
    </submittedName>
</protein>
<sequence length="97" mass="10611">MASRAKADARDDWSCGQPGELEKKRILVLENPNGSLHYIRDVRPLPGFWKQTDTGVCGGETPAAALLRGGRSKRHERCGGWSSGPEQRLALGQNKPD</sequence>
<evidence type="ECO:0000313" key="2">
    <source>
        <dbReference type="EMBL" id="KAJ8342433.1"/>
    </source>
</evidence>
<evidence type="ECO:0000256" key="1">
    <source>
        <dbReference type="SAM" id="MobiDB-lite"/>
    </source>
</evidence>
<comment type="caution">
    <text evidence="2">The sequence shown here is derived from an EMBL/GenBank/DDBJ whole genome shotgun (WGS) entry which is preliminary data.</text>
</comment>
<reference evidence="2" key="1">
    <citation type="journal article" date="2023" name="Science">
        <title>Genome structures resolve the early diversification of teleost fishes.</title>
        <authorList>
            <person name="Parey E."/>
            <person name="Louis A."/>
            <person name="Montfort J."/>
            <person name="Bouchez O."/>
            <person name="Roques C."/>
            <person name="Iampietro C."/>
            <person name="Lluch J."/>
            <person name="Castinel A."/>
            <person name="Donnadieu C."/>
            <person name="Desvignes T."/>
            <person name="Floi Bucao C."/>
            <person name="Jouanno E."/>
            <person name="Wen M."/>
            <person name="Mejri S."/>
            <person name="Dirks R."/>
            <person name="Jansen H."/>
            <person name="Henkel C."/>
            <person name="Chen W.J."/>
            <person name="Zahm M."/>
            <person name="Cabau C."/>
            <person name="Klopp C."/>
            <person name="Thompson A.W."/>
            <person name="Robinson-Rechavi M."/>
            <person name="Braasch I."/>
            <person name="Lecointre G."/>
            <person name="Bobe J."/>
            <person name="Postlethwait J.H."/>
            <person name="Berthelot C."/>
            <person name="Roest Crollius H."/>
            <person name="Guiguen Y."/>
        </authorList>
    </citation>
    <scope>NUCLEOTIDE SEQUENCE</scope>
    <source>
        <strain evidence="2">WJC10195</strain>
    </source>
</reference>
<organism evidence="2 3">
    <name type="scientific">Synaphobranchus kaupii</name>
    <name type="common">Kaup's arrowtooth eel</name>
    <dbReference type="NCBI Taxonomy" id="118154"/>
    <lineage>
        <taxon>Eukaryota</taxon>
        <taxon>Metazoa</taxon>
        <taxon>Chordata</taxon>
        <taxon>Craniata</taxon>
        <taxon>Vertebrata</taxon>
        <taxon>Euteleostomi</taxon>
        <taxon>Actinopterygii</taxon>
        <taxon>Neopterygii</taxon>
        <taxon>Teleostei</taxon>
        <taxon>Anguilliformes</taxon>
        <taxon>Synaphobranchidae</taxon>
        <taxon>Synaphobranchus</taxon>
    </lineage>
</organism>
<evidence type="ECO:0000313" key="3">
    <source>
        <dbReference type="Proteomes" id="UP001152622"/>
    </source>
</evidence>
<dbReference type="AlphaFoldDB" id="A0A9Q1IHW8"/>
<accession>A0A9Q1IHW8</accession>
<dbReference type="EMBL" id="JAINUF010000014">
    <property type="protein sequence ID" value="KAJ8342433.1"/>
    <property type="molecule type" value="Genomic_DNA"/>
</dbReference>
<name>A0A9Q1IHW8_SYNKA</name>
<feature type="region of interest" description="Disordered" evidence="1">
    <location>
        <begin position="68"/>
        <end position="97"/>
    </location>
</feature>